<keyword evidence="3" id="KW-1185">Reference proteome</keyword>
<proteinExistence type="predicted"/>
<feature type="region of interest" description="Disordered" evidence="1">
    <location>
        <begin position="30"/>
        <end position="52"/>
    </location>
</feature>
<protein>
    <submittedName>
        <fullName evidence="2">Uncharacterized protein</fullName>
    </submittedName>
</protein>
<reference evidence="2 3" key="1">
    <citation type="submission" date="2020-08" db="EMBL/GenBank/DDBJ databases">
        <title>Sequencing the genomes of 1000 actinobacteria strains.</title>
        <authorList>
            <person name="Klenk H.-P."/>
        </authorList>
    </citation>
    <scope>NUCLEOTIDE SEQUENCE [LARGE SCALE GENOMIC DNA]</scope>
    <source>
        <strain evidence="2 3">DSM 102030</strain>
    </source>
</reference>
<evidence type="ECO:0000256" key="1">
    <source>
        <dbReference type="SAM" id="MobiDB-lite"/>
    </source>
</evidence>
<dbReference type="RefSeq" id="WP_184585433.1">
    <property type="nucleotide sequence ID" value="NZ_JACHJT010000003.1"/>
</dbReference>
<dbReference type="EMBL" id="JACHJT010000003">
    <property type="protein sequence ID" value="MBB4935664.1"/>
    <property type="molecule type" value="Genomic_DNA"/>
</dbReference>
<accession>A0A7W7RP92</accession>
<gene>
    <name evidence="2" type="ORF">F4561_006573</name>
</gene>
<name>A0A7W7RP92_9ACTN</name>
<comment type="caution">
    <text evidence="2">The sequence shown here is derived from an EMBL/GenBank/DDBJ whole genome shotgun (WGS) entry which is preliminary data.</text>
</comment>
<evidence type="ECO:0000313" key="2">
    <source>
        <dbReference type="EMBL" id="MBB4935664.1"/>
    </source>
</evidence>
<evidence type="ECO:0000313" key="3">
    <source>
        <dbReference type="Proteomes" id="UP000523007"/>
    </source>
</evidence>
<organism evidence="2 3">
    <name type="scientific">Lipingzhangella halophila</name>
    <dbReference type="NCBI Taxonomy" id="1783352"/>
    <lineage>
        <taxon>Bacteria</taxon>
        <taxon>Bacillati</taxon>
        <taxon>Actinomycetota</taxon>
        <taxon>Actinomycetes</taxon>
        <taxon>Streptosporangiales</taxon>
        <taxon>Nocardiopsidaceae</taxon>
        <taxon>Lipingzhangella</taxon>
    </lineage>
</organism>
<sequence length="164" mass="16838">MPRIAANGAVISDDSQWYYTGFQWKPLVDDAAGKPGWEETADAGKLAKPDSSSAGKKLAALVSDHGSLQAAERAAGEAEAGGLKQKLVTYKNTEEFQAEAPRMMAAGWRIQGQSAGNDHTTAGRVGAGIVVGGVLTGGVGALVGGALGAASKKKGQVQVTWERD</sequence>
<dbReference type="AlphaFoldDB" id="A0A7W7RP92"/>
<dbReference type="Proteomes" id="UP000523007">
    <property type="component" value="Unassembled WGS sequence"/>
</dbReference>